<name>A0A151GXP8_DRECN</name>
<proteinExistence type="predicted"/>
<evidence type="ECO:0000313" key="3">
    <source>
        <dbReference type="Proteomes" id="UP000076580"/>
    </source>
</evidence>
<dbReference type="RefSeq" id="XP_040661175.1">
    <property type="nucleotide sequence ID" value="XM_040800292.1"/>
</dbReference>
<organism evidence="2 3">
    <name type="scientific">Drechmeria coniospora</name>
    <name type="common">Nematophagous fungus</name>
    <name type="synonym">Meria coniospora</name>
    <dbReference type="NCBI Taxonomy" id="98403"/>
    <lineage>
        <taxon>Eukaryota</taxon>
        <taxon>Fungi</taxon>
        <taxon>Dikarya</taxon>
        <taxon>Ascomycota</taxon>
        <taxon>Pezizomycotina</taxon>
        <taxon>Sordariomycetes</taxon>
        <taxon>Hypocreomycetidae</taxon>
        <taxon>Hypocreales</taxon>
        <taxon>Ophiocordycipitaceae</taxon>
        <taxon>Drechmeria</taxon>
    </lineage>
</organism>
<sequence length="212" mass="22670">MKLATAISFIAIAATSVNGIRTRPIRAAPVELEDATMDSATLEALRVSNKIIADAHVSLASFEQAFLEVAEPMYHRVLKKDLLKQRFTSAREKGKAAVRAASRLRLANTHVEDAEDFADTLKGFEKAGDSVLSALTHAKSAIVTSGACDQTMTSLSALESTIRGIAAILSDFSPEPLQRTVLDSPTPLLKVLGQGYGRIEKACEGSEAIQES</sequence>
<accession>A0A151GXP8</accession>
<dbReference type="InParanoid" id="A0A151GXP8"/>
<keyword evidence="3" id="KW-1185">Reference proteome</keyword>
<keyword evidence="1" id="KW-0732">Signal</keyword>
<dbReference type="EMBL" id="LAYC01000001">
    <property type="protein sequence ID" value="KYK61823.1"/>
    <property type="molecule type" value="Genomic_DNA"/>
</dbReference>
<comment type="caution">
    <text evidence="2">The sequence shown here is derived from an EMBL/GenBank/DDBJ whole genome shotgun (WGS) entry which is preliminary data.</text>
</comment>
<gene>
    <name evidence="2" type="ORF">DCS_02967</name>
</gene>
<dbReference type="AlphaFoldDB" id="A0A151GXP8"/>
<feature type="signal peptide" evidence="1">
    <location>
        <begin position="1"/>
        <end position="19"/>
    </location>
</feature>
<reference evidence="2 3" key="1">
    <citation type="journal article" date="2016" name="Sci. Rep.">
        <title>Insights into Adaptations to a Near-Obligate Nematode Endoparasitic Lifestyle from the Finished Genome of Drechmeria coniospora.</title>
        <authorList>
            <person name="Zhang L."/>
            <person name="Zhou Z."/>
            <person name="Guo Q."/>
            <person name="Fokkens L."/>
            <person name="Miskei M."/>
            <person name="Pocsi I."/>
            <person name="Zhang W."/>
            <person name="Chen M."/>
            <person name="Wang L."/>
            <person name="Sun Y."/>
            <person name="Donzelli B.G."/>
            <person name="Gibson D.M."/>
            <person name="Nelson D.R."/>
            <person name="Luo J.G."/>
            <person name="Rep M."/>
            <person name="Liu H."/>
            <person name="Yang S."/>
            <person name="Wang J."/>
            <person name="Krasnoff S.B."/>
            <person name="Xu Y."/>
            <person name="Molnar I."/>
            <person name="Lin M."/>
        </authorList>
    </citation>
    <scope>NUCLEOTIDE SEQUENCE [LARGE SCALE GENOMIC DNA]</scope>
    <source>
        <strain evidence="2 3">ARSEF 6962</strain>
    </source>
</reference>
<evidence type="ECO:0000313" key="2">
    <source>
        <dbReference type="EMBL" id="KYK61823.1"/>
    </source>
</evidence>
<feature type="chain" id="PRO_5007581126" description="Cell wall protein" evidence="1">
    <location>
        <begin position="20"/>
        <end position="212"/>
    </location>
</feature>
<dbReference type="GeneID" id="63715610"/>
<protein>
    <recommendedName>
        <fullName evidence="4">Cell wall protein</fullName>
    </recommendedName>
</protein>
<dbReference type="Proteomes" id="UP000076580">
    <property type="component" value="Chromosome 01"/>
</dbReference>
<evidence type="ECO:0000256" key="1">
    <source>
        <dbReference type="SAM" id="SignalP"/>
    </source>
</evidence>
<evidence type="ECO:0008006" key="4">
    <source>
        <dbReference type="Google" id="ProtNLM"/>
    </source>
</evidence>